<evidence type="ECO:0000313" key="2">
    <source>
        <dbReference type="Proteomes" id="UP000235162"/>
    </source>
</evidence>
<name>A0AAP8SLX0_9GAMM</name>
<dbReference type="GO" id="GO:0016746">
    <property type="term" value="F:acyltransferase activity"/>
    <property type="evidence" value="ECO:0007669"/>
    <property type="project" value="UniProtKB-KW"/>
</dbReference>
<comment type="caution">
    <text evidence="1">The sequence shown here is derived from an EMBL/GenBank/DDBJ whole genome shotgun (WGS) entry which is preliminary data.</text>
</comment>
<organism evidence="1 2">
    <name type="scientific">Halioglobus japonicus</name>
    <dbReference type="NCBI Taxonomy" id="930805"/>
    <lineage>
        <taxon>Bacteria</taxon>
        <taxon>Pseudomonadati</taxon>
        <taxon>Pseudomonadota</taxon>
        <taxon>Gammaproteobacteria</taxon>
        <taxon>Cellvibrionales</taxon>
        <taxon>Halieaceae</taxon>
        <taxon>Halioglobus</taxon>
    </lineage>
</organism>
<sequence>MFDRSIRYHCVKEGELVIGSHTHVGAGTHVCARQSVLIGDNVLIVEHVTIRDQDHIFGPGLVTARSGFATAPIVIGNNVWCGAKVTVTKGVSIGDNAVIGANSVVTKDIPSEVVAAGNPAVVIREITSSSS</sequence>
<dbReference type="KEGG" id="hja:BST95_00430"/>
<dbReference type="InterPro" id="IPR051159">
    <property type="entry name" value="Hexapeptide_acetyltransf"/>
</dbReference>
<gene>
    <name evidence="1" type="ORF">C0029_17505</name>
</gene>
<dbReference type="CDD" id="cd04647">
    <property type="entry name" value="LbH_MAT_like"/>
    <property type="match status" value="1"/>
</dbReference>
<proteinExistence type="predicted"/>
<dbReference type="Gene3D" id="2.160.10.10">
    <property type="entry name" value="Hexapeptide repeat proteins"/>
    <property type="match status" value="1"/>
</dbReference>
<dbReference type="InterPro" id="IPR001451">
    <property type="entry name" value="Hexapep"/>
</dbReference>
<keyword evidence="2" id="KW-1185">Reference proteome</keyword>
<accession>A0AAP8SLX0</accession>
<keyword evidence="1" id="KW-0808">Transferase</keyword>
<dbReference type="SUPFAM" id="SSF51161">
    <property type="entry name" value="Trimeric LpxA-like enzymes"/>
    <property type="match status" value="1"/>
</dbReference>
<dbReference type="EMBL" id="PKUR01000005">
    <property type="protein sequence ID" value="PLW84796.1"/>
    <property type="molecule type" value="Genomic_DNA"/>
</dbReference>
<dbReference type="RefSeq" id="WP_084197707.1">
    <property type="nucleotide sequence ID" value="NZ_BMYL01000006.1"/>
</dbReference>
<dbReference type="AlphaFoldDB" id="A0AAP8SLX0"/>
<dbReference type="Proteomes" id="UP000235162">
    <property type="component" value="Unassembled WGS sequence"/>
</dbReference>
<protein>
    <submittedName>
        <fullName evidence="1">Acyltransferase</fullName>
    </submittedName>
</protein>
<dbReference type="Pfam" id="PF14602">
    <property type="entry name" value="Hexapep_2"/>
    <property type="match status" value="1"/>
</dbReference>
<reference evidence="1 2" key="1">
    <citation type="submission" date="2018-01" db="EMBL/GenBank/DDBJ databases">
        <title>The draft genome sequence of Halioglobus japonicus S1-36.</title>
        <authorList>
            <person name="Du Z.-J."/>
            <person name="Shi M.-J."/>
        </authorList>
    </citation>
    <scope>NUCLEOTIDE SEQUENCE [LARGE SCALE GENOMIC DNA]</scope>
    <source>
        <strain evidence="1 2">S1-36</strain>
    </source>
</reference>
<dbReference type="InterPro" id="IPR011004">
    <property type="entry name" value="Trimer_LpxA-like_sf"/>
</dbReference>
<dbReference type="PANTHER" id="PTHR23416">
    <property type="entry name" value="SIALIC ACID SYNTHASE-RELATED"/>
    <property type="match status" value="1"/>
</dbReference>
<evidence type="ECO:0000313" key="1">
    <source>
        <dbReference type="EMBL" id="PLW84796.1"/>
    </source>
</evidence>
<keyword evidence="1" id="KW-0012">Acyltransferase</keyword>